<feature type="region of interest" description="Disordered" evidence="4">
    <location>
        <begin position="437"/>
        <end position="457"/>
    </location>
</feature>
<evidence type="ECO:0000256" key="1">
    <source>
        <dbReference type="ARBA" id="ARBA00022679"/>
    </source>
</evidence>
<dbReference type="GO" id="GO:0003723">
    <property type="term" value="F:RNA binding"/>
    <property type="evidence" value="ECO:0007669"/>
    <property type="project" value="InterPro"/>
</dbReference>
<dbReference type="Pfam" id="PF00680">
    <property type="entry name" value="RdRP_1"/>
    <property type="match status" value="1"/>
</dbReference>
<dbReference type="PROSITE" id="PS50507">
    <property type="entry name" value="RDRP_SSRNA_POS"/>
    <property type="match status" value="1"/>
</dbReference>
<feature type="domain" description="RdRp catalytic" evidence="5">
    <location>
        <begin position="172"/>
        <end position="305"/>
    </location>
</feature>
<dbReference type="InterPro" id="IPR001205">
    <property type="entry name" value="RNA-dir_pol_C"/>
</dbReference>
<evidence type="ECO:0000259" key="5">
    <source>
        <dbReference type="PROSITE" id="PS50507"/>
    </source>
</evidence>
<dbReference type="GO" id="GO:0006351">
    <property type="term" value="P:DNA-templated transcription"/>
    <property type="evidence" value="ECO:0007669"/>
    <property type="project" value="InterPro"/>
</dbReference>
<dbReference type="InterPro" id="IPR007094">
    <property type="entry name" value="RNA-dir_pol_PSvirus"/>
</dbReference>
<keyword evidence="3" id="KW-0693">Viral RNA replication</keyword>
<protein>
    <submittedName>
        <fullName evidence="6">RdRp</fullName>
    </submittedName>
</protein>
<dbReference type="InterPro" id="IPR043128">
    <property type="entry name" value="Rev_trsase/Diguanyl_cyclase"/>
</dbReference>
<reference evidence="6" key="1">
    <citation type="journal article" date="2016" name="Nature">
        <title>Redefining the invertebrate RNA virosphere.</title>
        <authorList>
            <person name="Shi M."/>
            <person name="Lin X.D."/>
            <person name="Tian J.H."/>
            <person name="Chen L.J."/>
            <person name="Chen X."/>
            <person name="Li C.X."/>
            <person name="Qin X.C."/>
            <person name="Li J."/>
            <person name="Cao J.P."/>
            <person name="Eden J.S."/>
            <person name="Buchmann J."/>
            <person name="Wang W."/>
            <person name="Xu J."/>
            <person name="Holmes E.C."/>
            <person name="Zhang Y.Z."/>
        </authorList>
    </citation>
    <scope>NUCLEOTIDE SEQUENCE</scope>
    <source>
        <strain evidence="6">Spider122140</strain>
    </source>
</reference>
<keyword evidence="2" id="KW-0548">Nucleotidyltransferase</keyword>
<dbReference type="Gene3D" id="3.30.70.270">
    <property type="match status" value="1"/>
</dbReference>
<evidence type="ECO:0000313" key="6">
    <source>
        <dbReference type="EMBL" id="APG78275.1"/>
    </source>
</evidence>
<keyword evidence="1" id="KW-0808">Transferase</keyword>
<dbReference type="EMBL" id="KX884160">
    <property type="protein sequence ID" value="APG78275.1"/>
    <property type="molecule type" value="Genomic_RNA"/>
</dbReference>
<evidence type="ECO:0000256" key="2">
    <source>
        <dbReference type="ARBA" id="ARBA00022695"/>
    </source>
</evidence>
<accession>A0A1L3KLT2</accession>
<feature type="compositionally biased region" description="Acidic residues" evidence="4">
    <location>
        <begin position="473"/>
        <end position="498"/>
    </location>
</feature>
<evidence type="ECO:0000256" key="4">
    <source>
        <dbReference type="SAM" id="MobiDB-lite"/>
    </source>
</evidence>
<organism evidence="6">
    <name type="scientific">Hubei partiti-like virus 13</name>
    <dbReference type="NCBI Taxonomy" id="1923019"/>
    <lineage>
        <taxon>Viruses</taxon>
        <taxon>Riboviria</taxon>
    </lineage>
</organism>
<dbReference type="InterPro" id="IPR043502">
    <property type="entry name" value="DNA/RNA_pol_sf"/>
</dbReference>
<feature type="region of interest" description="Disordered" evidence="4">
    <location>
        <begin position="470"/>
        <end position="498"/>
    </location>
</feature>
<proteinExistence type="predicted"/>
<dbReference type="GO" id="GO:0003968">
    <property type="term" value="F:RNA-directed RNA polymerase activity"/>
    <property type="evidence" value="ECO:0007669"/>
    <property type="project" value="InterPro"/>
</dbReference>
<dbReference type="SUPFAM" id="SSF56672">
    <property type="entry name" value="DNA/RNA polymerases"/>
    <property type="match status" value="1"/>
</dbReference>
<dbReference type="GO" id="GO:0039694">
    <property type="term" value="P:viral RNA genome replication"/>
    <property type="evidence" value="ECO:0007669"/>
    <property type="project" value="InterPro"/>
</dbReference>
<sequence>MEYDIRPKERVKDDPIYIAAFQSVRREFVPQTPIIPLTIGAAATSSTVPKDKAPGLPWRNEGFKTKKEVFESEDAMKRIRRDWILIGKGYRVVLPDCLVYARAQICSKDTNKVRATWGYPTGVFIEEARYVYPYLDFLKNRRDDYPLAYGIEMGNGGMGYIDDMFTRCGNGARAVMMDWSKFDKMVPAWLIRDAFLILKECFNMSYVRDSEGKIWPVNPEISAKRWAKCVSYFINTPFRLPDGSRFKKRSGVPSGSGFTNIIDSIINAIVTRYCMYNTTGELPRYDMFMGDDSVVMTTRKVNLEAIAKLALRKFGFILNINKSFVTTNRCNIQFLGYFNNFGYPIRDQDFLIASFMLPEHVNEPDPLFTAVRAVGQMWSTFNGAAAVRWYEIVHDLEEKYCFDPNWFTNYMTEYPNRLKFLRLHGLEASKFPNPTRFNALNAPMMPPPQPARRRPTRRVTQVEDLYYQFLDDPPYDPDEIEIDEPPPLDVDPPDDLLC</sequence>
<evidence type="ECO:0000256" key="3">
    <source>
        <dbReference type="ARBA" id="ARBA00022953"/>
    </source>
</evidence>
<name>A0A1L3KLT2_9VIRU</name>